<dbReference type="EMBL" id="JAWWNJ010000045">
    <property type="protein sequence ID" value="KAK7018949.1"/>
    <property type="molecule type" value="Genomic_DNA"/>
</dbReference>
<proteinExistence type="predicted"/>
<dbReference type="EMBL" id="JAWWNJ010000057">
    <property type="protein sequence ID" value="KAK7014148.1"/>
    <property type="molecule type" value="Genomic_DNA"/>
</dbReference>
<protein>
    <submittedName>
        <fullName evidence="2">Uncharacterized protein</fullName>
    </submittedName>
</protein>
<sequence length="258" mass="29028">MNTEGAIEHELSIRVVGILSKAELVPGKLNKCTPDKVANLCQRVELVGLGSEVFKAAVSNTRPILEMLTRYFGAQRVSEWNIGQENGQYHLNCTCLYLTRTGDGVDDAELQEIAFGRGVDPLGEFRKFRSAGLIHTAQNQVKYFRRSTAADGKHTLYEAFPANFRKGDIVEVQGSVLSFSSKHKAIKTIFQMNALTLLNSKYSKEAERRRSLEPKTARMRSTLKRKQVFAEEDAEVGKTRRKFKDLHIEEDSGDMRVA</sequence>
<organism evidence="2 4">
    <name type="scientific">Favolaschia claudopus</name>
    <dbReference type="NCBI Taxonomy" id="2862362"/>
    <lineage>
        <taxon>Eukaryota</taxon>
        <taxon>Fungi</taxon>
        <taxon>Dikarya</taxon>
        <taxon>Basidiomycota</taxon>
        <taxon>Agaricomycotina</taxon>
        <taxon>Agaricomycetes</taxon>
        <taxon>Agaricomycetidae</taxon>
        <taxon>Agaricales</taxon>
        <taxon>Marasmiineae</taxon>
        <taxon>Mycenaceae</taxon>
        <taxon>Favolaschia</taxon>
    </lineage>
</organism>
<gene>
    <name evidence="3" type="ORF">R3P38DRAFT_3200159</name>
    <name evidence="2" type="ORF">R3P38DRAFT_3205700</name>
    <name evidence="1" type="ORF">R3P38DRAFT_3210426</name>
</gene>
<evidence type="ECO:0000313" key="2">
    <source>
        <dbReference type="EMBL" id="KAK7014148.1"/>
    </source>
</evidence>
<dbReference type="AlphaFoldDB" id="A0AAW0ALP1"/>
<evidence type="ECO:0000313" key="4">
    <source>
        <dbReference type="Proteomes" id="UP001362999"/>
    </source>
</evidence>
<accession>A0AAW0ALP1</accession>
<evidence type="ECO:0000313" key="3">
    <source>
        <dbReference type="EMBL" id="KAK7018949.1"/>
    </source>
</evidence>
<comment type="caution">
    <text evidence="2">The sequence shown here is derived from an EMBL/GenBank/DDBJ whole genome shotgun (WGS) entry which is preliminary data.</text>
</comment>
<dbReference type="EMBL" id="JAWWNJ010000066">
    <property type="protein sequence ID" value="KAK7012340.1"/>
    <property type="molecule type" value="Genomic_DNA"/>
</dbReference>
<dbReference type="Proteomes" id="UP001362999">
    <property type="component" value="Unassembled WGS sequence"/>
</dbReference>
<name>A0AAW0ALP1_9AGAR</name>
<reference evidence="2 4" key="1">
    <citation type="journal article" date="2024" name="J Genomics">
        <title>Draft genome sequencing and assembly of Favolaschia claudopus CIRM-BRFM 2984 isolated from oak limbs.</title>
        <authorList>
            <person name="Navarro D."/>
            <person name="Drula E."/>
            <person name="Chaduli D."/>
            <person name="Cazenave R."/>
            <person name="Ahrendt S."/>
            <person name="Wang J."/>
            <person name="Lipzen A."/>
            <person name="Daum C."/>
            <person name="Barry K."/>
            <person name="Grigoriev I.V."/>
            <person name="Favel A."/>
            <person name="Rosso M.N."/>
            <person name="Martin F."/>
        </authorList>
    </citation>
    <scope>NUCLEOTIDE SEQUENCE [LARGE SCALE GENOMIC DNA]</scope>
    <source>
        <strain evidence="2 4">CIRM-BRFM 2984</strain>
    </source>
</reference>
<keyword evidence="4" id="KW-1185">Reference proteome</keyword>
<evidence type="ECO:0000313" key="1">
    <source>
        <dbReference type="EMBL" id="KAK7012340.1"/>
    </source>
</evidence>